<evidence type="ECO:0000313" key="2">
    <source>
        <dbReference type="Proteomes" id="UP000214880"/>
    </source>
</evidence>
<protein>
    <submittedName>
        <fullName evidence="1">Uncharacterized protein</fullName>
    </submittedName>
</protein>
<dbReference type="Proteomes" id="UP000214880">
    <property type="component" value="Unassembled WGS sequence"/>
</dbReference>
<dbReference type="RefSeq" id="WP_092068586.1">
    <property type="nucleotide sequence ID" value="NZ_FNHB01000001.1"/>
</dbReference>
<dbReference type="EMBL" id="FNHB01000001">
    <property type="protein sequence ID" value="SDL78193.1"/>
    <property type="molecule type" value="Genomic_DNA"/>
</dbReference>
<dbReference type="AlphaFoldDB" id="A0A1G9MVP7"/>
<accession>A0A1G9MVP7</accession>
<reference evidence="1 2" key="1">
    <citation type="submission" date="2016-10" db="EMBL/GenBank/DDBJ databases">
        <authorList>
            <person name="de Groot N.N."/>
        </authorList>
    </citation>
    <scope>NUCLEOTIDE SEQUENCE [LARGE SCALE GENOMIC DNA]</scope>
    <source>
        <strain evidence="1 2">DSM 1736</strain>
    </source>
</reference>
<organism evidence="1 2">
    <name type="scientific">Dendrosporobacter quercicolus</name>
    <dbReference type="NCBI Taxonomy" id="146817"/>
    <lineage>
        <taxon>Bacteria</taxon>
        <taxon>Bacillati</taxon>
        <taxon>Bacillota</taxon>
        <taxon>Negativicutes</taxon>
        <taxon>Selenomonadales</taxon>
        <taxon>Sporomusaceae</taxon>
        <taxon>Dendrosporobacter</taxon>
    </lineage>
</organism>
<gene>
    <name evidence="1" type="ORF">SAMN04488502_101812</name>
</gene>
<keyword evidence="2" id="KW-1185">Reference proteome</keyword>
<name>A0A1G9MVP7_9FIRM</name>
<proteinExistence type="predicted"/>
<evidence type="ECO:0000313" key="1">
    <source>
        <dbReference type="EMBL" id="SDL78193.1"/>
    </source>
</evidence>
<sequence>MYKLIIGNVRVTVSEDSIERIQATTAARQAIVAAGQQGKLLSLVEVYLTDSGLDVKTTEKTGSAVTRKTIKQSMLDGMHLAIKEKLYPSGTFSNRDSWYDSDTGQEWRGVEVEAARSDLLAKFEDWLKS</sequence>
<dbReference type="OrthoDB" id="1634011at2"/>